<name>B7G8Z0_PHATC</name>
<dbReference type="RefSeq" id="XP_002183675.1">
    <property type="nucleotide sequence ID" value="XM_002183639.1"/>
</dbReference>
<dbReference type="EMBL" id="CM000622">
    <property type="protein sequence ID" value="EEC44857.1"/>
    <property type="molecule type" value="Genomic_DNA"/>
</dbReference>
<dbReference type="HOGENOM" id="CLU_019796_1_0_1"/>
<dbReference type="InterPro" id="IPR006140">
    <property type="entry name" value="D-isomer_DH_NAD-bd"/>
</dbReference>
<evidence type="ECO:0000256" key="2">
    <source>
        <dbReference type="ARBA" id="ARBA00023027"/>
    </source>
</evidence>
<dbReference type="CDD" id="cd05300">
    <property type="entry name" value="2-Hacid_dh_1"/>
    <property type="match status" value="1"/>
</dbReference>
<dbReference type="PaxDb" id="2850-Phatr48946"/>
<dbReference type="STRING" id="556484.B7G8Z0"/>
<reference evidence="5" key="2">
    <citation type="submission" date="2008-08" db="EMBL/GenBank/DDBJ databases">
        <authorList>
            <consortium name="Diatom Consortium"/>
            <person name="Grigoriev I."/>
            <person name="Grimwood J."/>
            <person name="Kuo A."/>
            <person name="Otillar R.P."/>
            <person name="Salamov A."/>
            <person name="Detter J.C."/>
            <person name="Lindquist E."/>
            <person name="Shapiro H."/>
            <person name="Lucas S."/>
            <person name="Glavina del Rio T."/>
            <person name="Pitluck S."/>
            <person name="Rokhsar D."/>
            <person name="Bowler C."/>
        </authorList>
    </citation>
    <scope>GENOME REANNOTATION</scope>
    <source>
        <strain evidence="5">CCAP 1055/1</strain>
    </source>
</reference>
<dbReference type="InParanoid" id="B7G8Z0"/>
<keyword evidence="1 4" id="KW-0560">Oxidoreductase</keyword>
<accession>B7G8Z0</accession>
<dbReference type="PANTHER" id="PTHR43333:SF1">
    <property type="entry name" value="D-ISOMER SPECIFIC 2-HYDROXYACID DEHYDROGENASE NAD-BINDING DOMAIN-CONTAINING PROTEIN"/>
    <property type="match status" value="1"/>
</dbReference>
<dbReference type="InterPro" id="IPR036291">
    <property type="entry name" value="NAD(P)-bd_dom_sf"/>
</dbReference>
<evidence type="ECO:0000256" key="1">
    <source>
        <dbReference type="ARBA" id="ARBA00023002"/>
    </source>
</evidence>
<dbReference type="GO" id="GO:0051287">
    <property type="term" value="F:NAD binding"/>
    <property type="evidence" value="ECO:0007669"/>
    <property type="project" value="InterPro"/>
</dbReference>
<dbReference type="AlphaFoldDB" id="B7G8Z0"/>
<reference evidence="4 5" key="1">
    <citation type="journal article" date="2008" name="Nature">
        <title>The Phaeodactylum genome reveals the evolutionary history of diatom genomes.</title>
        <authorList>
            <person name="Bowler C."/>
            <person name="Allen A.E."/>
            <person name="Badger J.H."/>
            <person name="Grimwood J."/>
            <person name="Jabbari K."/>
            <person name="Kuo A."/>
            <person name="Maheswari U."/>
            <person name="Martens C."/>
            <person name="Maumus F."/>
            <person name="Otillar R.P."/>
            <person name="Rayko E."/>
            <person name="Salamov A."/>
            <person name="Vandepoele K."/>
            <person name="Beszteri B."/>
            <person name="Gruber A."/>
            <person name="Heijde M."/>
            <person name="Katinka M."/>
            <person name="Mock T."/>
            <person name="Valentin K."/>
            <person name="Verret F."/>
            <person name="Berges J.A."/>
            <person name="Brownlee C."/>
            <person name="Cadoret J.P."/>
            <person name="Chiovitti A."/>
            <person name="Choi C.J."/>
            <person name="Coesel S."/>
            <person name="De Martino A."/>
            <person name="Detter J.C."/>
            <person name="Durkin C."/>
            <person name="Falciatore A."/>
            <person name="Fournet J."/>
            <person name="Haruta M."/>
            <person name="Huysman M.J."/>
            <person name="Jenkins B.D."/>
            <person name="Jiroutova K."/>
            <person name="Jorgensen R.E."/>
            <person name="Joubert Y."/>
            <person name="Kaplan A."/>
            <person name="Kroger N."/>
            <person name="Kroth P.G."/>
            <person name="La Roche J."/>
            <person name="Lindquist E."/>
            <person name="Lommer M."/>
            <person name="Martin-Jezequel V."/>
            <person name="Lopez P.J."/>
            <person name="Lucas S."/>
            <person name="Mangogna M."/>
            <person name="McGinnis K."/>
            <person name="Medlin L.K."/>
            <person name="Montsant A."/>
            <person name="Oudot-Le Secq M.P."/>
            <person name="Napoli C."/>
            <person name="Obornik M."/>
            <person name="Parker M.S."/>
            <person name="Petit J.L."/>
            <person name="Porcel B.M."/>
            <person name="Poulsen N."/>
            <person name="Robison M."/>
            <person name="Rychlewski L."/>
            <person name="Rynearson T.A."/>
            <person name="Schmutz J."/>
            <person name="Shapiro H."/>
            <person name="Siaut M."/>
            <person name="Stanley M."/>
            <person name="Sussman M.R."/>
            <person name="Taylor A.R."/>
            <person name="Vardi A."/>
            <person name="von Dassow P."/>
            <person name="Vyverman W."/>
            <person name="Willis A."/>
            <person name="Wyrwicz L.S."/>
            <person name="Rokhsar D.S."/>
            <person name="Weissenbach J."/>
            <person name="Armbrust E.V."/>
            <person name="Green B.R."/>
            <person name="Van de Peer Y."/>
            <person name="Grigoriev I.V."/>
        </authorList>
    </citation>
    <scope>NUCLEOTIDE SEQUENCE [LARGE SCALE GENOMIC DNA]</scope>
    <source>
        <strain evidence="4 5">CCAP 1055/1</strain>
    </source>
</reference>
<dbReference type="GO" id="GO:0008720">
    <property type="term" value="F:D-lactate dehydrogenase (NAD+) activity"/>
    <property type="evidence" value="ECO:0007669"/>
    <property type="project" value="UniProtKB-EC"/>
</dbReference>
<evidence type="ECO:0000259" key="3">
    <source>
        <dbReference type="Pfam" id="PF02826"/>
    </source>
</evidence>
<dbReference type="eggNOG" id="KOG0068">
    <property type="taxonomic scope" value="Eukaryota"/>
</dbReference>
<dbReference type="PROSITE" id="PS00671">
    <property type="entry name" value="D_2_HYDROXYACID_DH_3"/>
    <property type="match status" value="1"/>
</dbReference>
<dbReference type="OrthoDB" id="298012at2759"/>
<dbReference type="PANTHER" id="PTHR43333">
    <property type="entry name" value="2-HACID_DH_C DOMAIN-CONTAINING PROTEIN"/>
    <property type="match status" value="1"/>
</dbReference>
<dbReference type="SUPFAM" id="SSF51735">
    <property type="entry name" value="NAD(P)-binding Rossmann-fold domains"/>
    <property type="match status" value="1"/>
</dbReference>
<dbReference type="GeneID" id="7195229"/>
<dbReference type="EC" id="1.1.1.28" evidence="4"/>
<evidence type="ECO:0000313" key="4">
    <source>
        <dbReference type="EMBL" id="EEC44857.1"/>
    </source>
</evidence>
<protein>
    <submittedName>
        <fullName evidence="4">2-hydroxyacid dehydrogenase</fullName>
        <ecNumber evidence="4">1.1.1.28</ecNumber>
    </submittedName>
</protein>
<keyword evidence="2" id="KW-0520">NAD</keyword>
<dbReference type="Proteomes" id="UP000000759">
    <property type="component" value="Chromosome 20"/>
</dbReference>
<organism evidence="4 5">
    <name type="scientific">Phaeodactylum tricornutum (strain CCAP 1055/1)</name>
    <dbReference type="NCBI Taxonomy" id="556484"/>
    <lineage>
        <taxon>Eukaryota</taxon>
        <taxon>Sar</taxon>
        <taxon>Stramenopiles</taxon>
        <taxon>Ochrophyta</taxon>
        <taxon>Bacillariophyta</taxon>
        <taxon>Bacillariophyceae</taxon>
        <taxon>Bacillariophycidae</taxon>
        <taxon>Naviculales</taxon>
        <taxon>Phaeodactylaceae</taxon>
        <taxon>Phaeodactylum</taxon>
    </lineage>
</organism>
<dbReference type="Pfam" id="PF02826">
    <property type="entry name" value="2-Hacid_dh_C"/>
    <property type="match status" value="1"/>
</dbReference>
<sequence length="417" mass="46422">MLAAPSLLRSAVRTTVSRRGIAWYHSSAALFVDDDNKSQSSPNVKTYWADPQLRQYKFWNRYDKTNQGKYQYLIDFSPESIQKEAKILSLSDPDDAANQPLHNGSLPMGASLMGIGTTLADFEPYRDAKPNVLFVSPSCPRAPAVLPLVLAAFPSIEWIHCRSAGIDFIESDEFTELATSMSIPVTNAKGQFSSSLAEYALMACSYFAKDLPRLMRNQKNRNWEKYDVEELRGKTLGVVGYGDIGRACAKLATVYGMRIIALRRHPFLSKDDPYCDVVYGRDKASLNRLMSESDYIICSAPSTVETRGMVNADAFNAVKKNAVFINLGRGPVVDEQALIEALQTGKLRGAALDVFTEEPLPSSSTMWDLPNVLISPHNMDQTSTFMHEATEFFLHENLPRFMVGEDLLNPVDPTLGY</sequence>
<keyword evidence="5" id="KW-1185">Reference proteome</keyword>
<dbReference type="Gene3D" id="3.40.50.720">
    <property type="entry name" value="NAD(P)-binding Rossmann-like Domain"/>
    <property type="match status" value="2"/>
</dbReference>
<gene>
    <name evidence="4" type="ORF">PHATRDRAFT_48946</name>
</gene>
<dbReference type="OMA" id="HSALWSH"/>
<dbReference type="KEGG" id="pti:PHATRDRAFT_48946"/>
<dbReference type="InterPro" id="IPR029753">
    <property type="entry name" value="D-isomer_DH_CS"/>
</dbReference>
<feature type="domain" description="D-isomer specific 2-hydroxyacid dehydrogenase NAD-binding" evidence="3">
    <location>
        <begin position="206"/>
        <end position="377"/>
    </location>
</feature>
<evidence type="ECO:0000313" key="5">
    <source>
        <dbReference type="Proteomes" id="UP000000759"/>
    </source>
</evidence>
<proteinExistence type="predicted"/>